<keyword evidence="5 10" id="KW-0812">Transmembrane</keyword>
<dbReference type="InterPro" id="IPR000531">
    <property type="entry name" value="Beta-barrel_TonB"/>
</dbReference>
<dbReference type="GO" id="GO:0006826">
    <property type="term" value="P:iron ion transport"/>
    <property type="evidence" value="ECO:0007669"/>
    <property type="project" value="UniProtKB-KW"/>
</dbReference>
<evidence type="ECO:0000256" key="2">
    <source>
        <dbReference type="ARBA" id="ARBA00022448"/>
    </source>
</evidence>
<sequence>MMKEFGRWAFGSVFALALIGMPTPLLAAPGQRLEWNLERQDLDGALRTIGRSSGREIIFSPEAVRGRQAPPLSGTYTALEAVETILRGTRLIAVERDGTILIRQRFSNVNQKAGQGMTGEEIIVTGSLIAGASSPSPMQVVNRERMLDNGYNSLAEVVRSLPVASGAGQNPGIGQNVPESVGSNLGGASSINLRGLGSDATITLLNGHRLAFNTAVQSIDISAIPLATVERMEIVTDGASALYGSDAIAGVANIILRNDYSGLTTRAYWGAPTDGGNVQQNYSVTGGTTWNSGGFILAYDYAHSTPILASQRDYAATRSPGLTLYPGFDRHNLLLSGHQDIVPGLTFSVDGLYGERKTDRAFASSDAGDYQVQGLRRTTNTRTISVAPTIEFEANPDWKITFSGVYAEDRTLAKSDNYWDGILSSTELCYCNKAFSLEGIARGTLFDFGAGPVKAAVGGGYRKNYLHSYNRLVDNGQSIEASQDNRYGFLEINAPIVRSEDGGAFVQSLILSGAVRYEDYPGIGDVATPKFGAVLATGYGMTLKFSWGKSFKAPTLYQLHSVQAADIYDIEIFGGSAYPTGTVGLYSGGGNPDLKPERSKNWTASAIFQPAFSPNSKIEVTYYSIRYRDRIVTPVTYITQALSNPIYADLVSINPTTDEINAALGGALFFNNSSGPWDLSKVGAIIYSQYANAARQRISGVDVSLSHRIEFDQMGEISFWANGSYIESRQRLSALQPETELAGSLFFPPHLRGVAGFTWENGPFRLTPVVNYVGGVKDRRATVTYDVGSMTTFDLTTRLKIDSESPIFRGMDISLSAQNVFNDKPALISTTSVSQTPYDSANYSPWGRYISFSISKSW</sequence>
<reference evidence="13 14" key="1">
    <citation type="submission" date="2018-08" db="EMBL/GenBank/DDBJ databases">
        <title>Sphingobium sp. EO9.</title>
        <authorList>
            <person name="Park Y."/>
            <person name="Kim K.H."/>
            <person name="Jeon C.O."/>
        </authorList>
    </citation>
    <scope>NUCLEOTIDE SEQUENCE [LARGE SCALE GENOMIC DNA]</scope>
    <source>
        <strain evidence="13 14">EO9</strain>
    </source>
</reference>
<dbReference type="GO" id="GO:0009279">
    <property type="term" value="C:cell outer membrane"/>
    <property type="evidence" value="ECO:0007669"/>
    <property type="project" value="UniProtKB-SubCell"/>
</dbReference>
<evidence type="ECO:0000256" key="11">
    <source>
        <dbReference type="RuleBase" id="RU003357"/>
    </source>
</evidence>
<evidence type="ECO:0000313" key="14">
    <source>
        <dbReference type="Proteomes" id="UP000283469"/>
    </source>
</evidence>
<dbReference type="SMART" id="SM00965">
    <property type="entry name" value="STN"/>
    <property type="match status" value="1"/>
</dbReference>
<keyword evidence="7 11" id="KW-0798">TonB box</keyword>
<evidence type="ECO:0000256" key="5">
    <source>
        <dbReference type="ARBA" id="ARBA00022692"/>
    </source>
</evidence>
<name>A0A418YNX5_9SPHN</name>
<evidence type="ECO:0000256" key="10">
    <source>
        <dbReference type="PROSITE-ProRule" id="PRU01360"/>
    </source>
</evidence>
<dbReference type="EMBL" id="QVRA01000020">
    <property type="protein sequence ID" value="RJG52943.1"/>
    <property type="molecule type" value="Genomic_DNA"/>
</dbReference>
<evidence type="ECO:0000256" key="6">
    <source>
        <dbReference type="ARBA" id="ARBA00023004"/>
    </source>
</evidence>
<keyword evidence="4" id="KW-0410">Iron transport</keyword>
<keyword evidence="3 10" id="KW-1134">Transmembrane beta strand</keyword>
<keyword evidence="13" id="KW-0675">Receptor</keyword>
<evidence type="ECO:0000256" key="7">
    <source>
        <dbReference type="ARBA" id="ARBA00023077"/>
    </source>
</evidence>
<dbReference type="Proteomes" id="UP000283469">
    <property type="component" value="Unassembled WGS sequence"/>
</dbReference>
<evidence type="ECO:0000256" key="3">
    <source>
        <dbReference type="ARBA" id="ARBA00022452"/>
    </source>
</evidence>
<dbReference type="Gene3D" id="2.40.170.20">
    <property type="entry name" value="TonB-dependent receptor, beta-barrel domain"/>
    <property type="match status" value="1"/>
</dbReference>
<keyword evidence="6" id="KW-0408">Iron</keyword>
<dbReference type="InterPro" id="IPR036942">
    <property type="entry name" value="Beta-barrel_TonB_sf"/>
</dbReference>
<dbReference type="Pfam" id="PF07660">
    <property type="entry name" value="STN"/>
    <property type="match status" value="1"/>
</dbReference>
<keyword evidence="8 10" id="KW-0472">Membrane</keyword>
<proteinExistence type="inferred from homology"/>
<dbReference type="InterPro" id="IPR039426">
    <property type="entry name" value="TonB-dep_rcpt-like"/>
</dbReference>
<evidence type="ECO:0000256" key="4">
    <source>
        <dbReference type="ARBA" id="ARBA00022496"/>
    </source>
</evidence>
<keyword evidence="4" id="KW-0406">Ion transport</keyword>
<feature type="domain" description="Secretin/TonB short N-terminal" evidence="12">
    <location>
        <begin position="55"/>
        <end position="105"/>
    </location>
</feature>
<evidence type="ECO:0000313" key="13">
    <source>
        <dbReference type="EMBL" id="RJG52943.1"/>
    </source>
</evidence>
<dbReference type="PANTHER" id="PTHR47234:SF3">
    <property type="entry name" value="SECRETIN_TONB SHORT N-TERMINAL DOMAIN-CONTAINING PROTEIN"/>
    <property type="match status" value="1"/>
</dbReference>
<keyword evidence="14" id="KW-1185">Reference proteome</keyword>
<dbReference type="OrthoDB" id="7051241at2"/>
<dbReference type="PANTHER" id="PTHR47234">
    <property type="match status" value="1"/>
</dbReference>
<evidence type="ECO:0000256" key="9">
    <source>
        <dbReference type="ARBA" id="ARBA00023237"/>
    </source>
</evidence>
<comment type="caution">
    <text evidence="13">The sequence shown here is derived from an EMBL/GenBank/DDBJ whole genome shotgun (WGS) entry which is preliminary data.</text>
</comment>
<gene>
    <name evidence="13" type="ORF">D0Z70_18055</name>
</gene>
<keyword evidence="2 10" id="KW-0813">Transport</keyword>
<dbReference type="InterPro" id="IPR037066">
    <property type="entry name" value="Plug_dom_sf"/>
</dbReference>
<dbReference type="CDD" id="cd01347">
    <property type="entry name" value="ligand_gated_channel"/>
    <property type="match status" value="1"/>
</dbReference>
<organism evidence="13 14">
    <name type="scientific">Sphingobium terrigena</name>
    <dbReference type="NCBI Taxonomy" id="2304063"/>
    <lineage>
        <taxon>Bacteria</taxon>
        <taxon>Pseudomonadati</taxon>
        <taxon>Pseudomonadota</taxon>
        <taxon>Alphaproteobacteria</taxon>
        <taxon>Sphingomonadales</taxon>
        <taxon>Sphingomonadaceae</taxon>
        <taxon>Sphingobium</taxon>
    </lineage>
</organism>
<evidence type="ECO:0000256" key="1">
    <source>
        <dbReference type="ARBA" id="ARBA00004571"/>
    </source>
</evidence>
<dbReference type="Gene3D" id="2.170.130.10">
    <property type="entry name" value="TonB-dependent receptor, plug domain"/>
    <property type="match status" value="1"/>
</dbReference>
<dbReference type="Gene3D" id="3.55.50.30">
    <property type="match status" value="1"/>
</dbReference>
<comment type="subcellular location">
    <subcellularLocation>
        <location evidence="1 10">Cell outer membrane</location>
        <topology evidence="1 10">Multi-pass membrane protein</topology>
    </subcellularLocation>
</comment>
<keyword evidence="9 10" id="KW-0998">Cell outer membrane</keyword>
<evidence type="ECO:0000256" key="8">
    <source>
        <dbReference type="ARBA" id="ARBA00023136"/>
    </source>
</evidence>
<dbReference type="InterPro" id="IPR011662">
    <property type="entry name" value="Secretin/TonB_short_N"/>
</dbReference>
<dbReference type="AlphaFoldDB" id="A0A418YNX5"/>
<accession>A0A418YNX5</accession>
<comment type="similarity">
    <text evidence="10 11">Belongs to the TonB-dependent receptor family.</text>
</comment>
<evidence type="ECO:0000259" key="12">
    <source>
        <dbReference type="SMART" id="SM00965"/>
    </source>
</evidence>
<protein>
    <submittedName>
        <fullName evidence="13">TonB-dependent receptor</fullName>
    </submittedName>
</protein>
<dbReference type="Pfam" id="PF07715">
    <property type="entry name" value="Plug"/>
    <property type="match status" value="1"/>
</dbReference>
<dbReference type="RefSeq" id="WP_119748824.1">
    <property type="nucleotide sequence ID" value="NZ_QVRA01000020.1"/>
</dbReference>
<dbReference type="SUPFAM" id="SSF56935">
    <property type="entry name" value="Porins"/>
    <property type="match status" value="1"/>
</dbReference>
<dbReference type="InterPro" id="IPR012910">
    <property type="entry name" value="Plug_dom"/>
</dbReference>
<dbReference type="PROSITE" id="PS52016">
    <property type="entry name" value="TONB_DEPENDENT_REC_3"/>
    <property type="match status" value="1"/>
</dbReference>
<dbReference type="Pfam" id="PF00593">
    <property type="entry name" value="TonB_dep_Rec_b-barrel"/>
    <property type="match status" value="1"/>
</dbReference>